<comment type="caution">
    <text evidence="5">The sequence shown here is derived from an EMBL/GenBank/DDBJ whole genome shotgun (WGS) entry which is preliminary data.</text>
</comment>
<keyword evidence="2" id="KW-0238">DNA-binding</keyword>
<dbReference type="SUPFAM" id="SSF46785">
    <property type="entry name" value="Winged helix' DNA-binding domain"/>
    <property type="match status" value="1"/>
</dbReference>
<dbReference type="GO" id="GO:0003700">
    <property type="term" value="F:DNA-binding transcription factor activity"/>
    <property type="evidence" value="ECO:0007669"/>
    <property type="project" value="InterPro"/>
</dbReference>
<dbReference type="GO" id="GO:0005829">
    <property type="term" value="C:cytosol"/>
    <property type="evidence" value="ECO:0007669"/>
    <property type="project" value="TreeGrafter"/>
</dbReference>
<dbReference type="InterPro" id="IPR014710">
    <property type="entry name" value="RmlC-like_jellyroll"/>
</dbReference>
<keyword evidence="3" id="KW-0804">Transcription</keyword>
<dbReference type="PRINTS" id="PR00035">
    <property type="entry name" value="HTHGNTR"/>
</dbReference>
<accession>A0A645DLG6</accession>
<dbReference type="Gene3D" id="2.60.120.10">
    <property type="entry name" value="Jelly Rolls"/>
    <property type="match status" value="1"/>
</dbReference>
<dbReference type="PANTHER" id="PTHR24567">
    <property type="entry name" value="CRP FAMILY TRANSCRIPTIONAL REGULATORY PROTEIN"/>
    <property type="match status" value="1"/>
</dbReference>
<dbReference type="InterPro" id="IPR018490">
    <property type="entry name" value="cNMP-bd_dom_sf"/>
</dbReference>
<dbReference type="Pfam" id="PF13545">
    <property type="entry name" value="HTH_Crp_2"/>
    <property type="match status" value="1"/>
</dbReference>
<protein>
    <recommendedName>
        <fullName evidence="4">Cyclic nucleotide-binding domain-containing protein</fullName>
    </recommendedName>
</protein>
<gene>
    <name evidence="5" type="ORF">SDC9_137256</name>
</gene>
<dbReference type="PROSITE" id="PS50042">
    <property type="entry name" value="CNMP_BINDING_3"/>
    <property type="match status" value="1"/>
</dbReference>
<evidence type="ECO:0000256" key="1">
    <source>
        <dbReference type="ARBA" id="ARBA00023015"/>
    </source>
</evidence>
<dbReference type="PANTHER" id="PTHR24567:SF58">
    <property type="entry name" value="CYCLIC AMP-BINDING REGULATORY PROTEIN"/>
    <property type="match status" value="1"/>
</dbReference>
<evidence type="ECO:0000259" key="4">
    <source>
        <dbReference type="PROSITE" id="PS50042"/>
    </source>
</evidence>
<dbReference type="InterPro" id="IPR036390">
    <property type="entry name" value="WH_DNA-bd_sf"/>
</dbReference>
<dbReference type="GO" id="GO:0003677">
    <property type="term" value="F:DNA binding"/>
    <property type="evidence" value="ECO:0007669"/>
    <property type="project" value="UniProtKB-KW"/>
</dbReference>
<dbReference type="SMART" id="SM00100">
    <property type="entry name" value="cNMP"/>
    <property type="match status" value="1"/>
</dbReference>
<proteinExistence type="predicted"/>
<dbReference type="Pfam" id="PF00027">
    <property type="entry name" value="cNMP_binding"/>
    <property type="match status" value="1"/>
</dbReference>
<evidence type="ECO:0000256" key="2">
    <source>
        <dbReference type="ARBA" id="ARBA00023125"/>
    </source>
</evidence>
<keyword evidence="1" id="KW-0805">Transcription regulation</keyword>
<sequence>MSIKELSELIKLNPLFRNITPEEIEQLFSSDNYRIDKYTKDSIIYFQNEKCSSLDMLLSGTVVVQSINKDGNVLTISEFAKGDIIGLNLLFSQKCNYPMTIISKSDSIILHMKKEIIIELSMRKKDFLLMVLQYLSDRSVLLTDKIKLISGKSIRQLILDFLTYEYHIQGNSKIKLIKTKKELAEKFGIQRTSLSRELQKMREEGMIDYDRDWMETNVPNKRAWESSEKVECASKYTS</sequence>
<name>A0A645DLG6_9ZZZZ</name>
<dbReference type="InterPro" id="IPR000524">
    <property type="entry name" value="Tscrpt_reg_HTH_GntR"/>
</dbReference>
<evidence type="ECO:0000256" key="3">
    <source>
        <dbReference type="ARBA" id="ARBA00023163"/>
    </source>
</evidence>
<dbReference type="InterPro" id="IPR050397">
    <property type="entry name" value="Env_Response_Regulators"/>
</dbReference>
<organism evidence="5">
    <name type="scientific">bioreactor metagenome</name>
    <dbReference type="NCBI Taxonomy" id="1076179"/>
    <lineage>
        <taxon>unclassified sequences</taxon>
        <taxon>metagenomes</taxon>
        <taxon>ecological metagenomes</taxon>
    </lineage>
</organism>
<feature type="domain" description="Cyclic nucleotide-binding" evidence="4">
    <location>
        <begin position="15"/>
        <end position="115"/>
    </location>
</feature>
<dbReference type="InterPro" id="IPR012318">
    <property type="entry name" value="HTH_CRP"/>
</dbReference>
<dbReference type="InterPro" id="IPR000595">
    <property type="entry name" value="cNMP-bd_dom"/>
</dbReference>
<evidence type="ECO:0000313" key="5">
    <source>
        <dbReference type="EMBL" id="MPM90139.1"/>
    </source>
</evidence>
<dbReference type="EMBL" id="VSSQ01037448">
    <property type="protein sequence ID" value="MPM90139.1"/>
    <property type="molecule type" value="Genomic_DNA"/>
</dbReference>
<reference evidence="5" key="1">
    <citation type="submission" date="2019-08" db="EMBL/GenBank/DDBJ databases">
        <authorList>
            <person name="Kucharzyk K."/>
            <person name="Murdoch R.W."/>
            <person name="Higgins S."/>
            <person name="Loffler F."/>
        </authorList>
    </citation>
    <scope>NUCLEOTIDE SEQUENCE</scope>
</reference>
<dbReference type="SUPFAM" id="SSF51206">
    <property type="entry name" value="cAMP-binding domain-like"/>
    <property type="match status" value="1"/>
</dbReference>
<dbReference type="CDD" id="cd00038">
    <property type="entry name" value="CAP_ED"/>
    <property type="match status" value="1"/>
</dbReference>
<dbReference type="AlphaFoldDB" id="A0A645DLG6"/>